<feature type="domain" description="EGF-like" evidence="4">
    <location>
        <begin position="34"/>
        <end position="73"/>
    </location>
</feature>
<feature type="region of interest" description="Disordered" evidence="2">
    <location>
        <begin position="197"/>
        <end position="217"/>
    </location>
</feature>
<keyword evidence="1" id="KW-0245">EGF-like domain</keyword>
<dbReference type="InterPro" id="IPR000742">
    <property type="entry name" value="EGF"/>
</dbReference>
<comment type="caution">
    <text evidence="1">Lacks conserved residue(s) required for the propagation of feature annotation.</text>
</comment>
<reference evidence="5 6" key="1">
    <citation type="journal article" date="2015" name="Genome Biol.">
        <title>Comparative genomics of Steinernema reveals deeply conserved gene regulatory networks.</title>
        <authorList>
            <person name="Dillman A.R."/>
            <person name="Macchietto M."/>
            <person name="Porter C.F."/>
            <person name="Rogers A."/>
            <person name="Williams B."/>
            <person name="Antoshechkin I."/>
            <person name="Lee M.M."/>
            <person name="Goodwin Z."/>
            <person name="Lu X."/>
            <person name="Lewis E.E."/>
            <person name="Goodrich-Blair H."/>
            <person name="Stock S.P."/>
            <person name="Adams B.J."/>
            <person name="Sternberg P.W."/>
            <person name="Mortazavi A."/>
        </authorList>
    </citation>
    <scope>NUCLEOTIDE SEQUENCE [LARGE SCALE GENOMIC DNA]</scope>
    <source>
        <strain evidence="5 6">ALL</strain>
    </source>
</reference>
<name>A0A4V6A280_STECR</name>
<keyword evidence="6" id="KW-1185">Reference proteome</keyword>
<feature type="disulfide bond" evidence="1">
    <location>
        <begin position="38"/>
        <end position="48"/>
    </location>
</feature>
<gene>
    <name evidence="5" type="ORF">L596_019035</name>
</gene>
<accession>A0A4V6A280</accession>
<evidence type="ECO:0000256" key="2">
    <source>
        <dbReference type="SAM" id="MobiDB-lite"/>
    </source>
</evidence>
<feature type="chain" id="PRO_5020465894" description="EGF-like domain-containing protein" evidence="3">
    <location>
        <begin position="27"/>
        <end position="254"/>
    </location>
</feature>
<protein>
    <recommendedName>
        <fullName evidence="4">EGF-like domain-containing protein</fullName>
    </recommendedName>
</protein>
<dbReference type="EMBL" id="AZBU02000005">
    <property type="protein sequence ID" value="TKR78185.1"/>
    <property type="molecule type" value="Genomic_DNA"/>
</dbReference>
<evidence type="ECO:0000313" key="5">
    <source>
        <dbReference type="EMBL" id="TKR78185.1"/>
    </source>
</evidence>
<evidence type="ECO:0000259" key="4">
    <source>
        <dbReference type="PROSITE" id="PS50026"/>
    </source>
</evidence>
<feature type="region of interest" description="Disordered" evidence="2">
    <location>
        <begin position="118"/>
        <end position="146"/>
    </location>
</feature>
<proteinExistence type="predicted"/>
<keyword evidence="1" id="KW-1015">Disulfide bond</keyword>
<dbReference type="PROSITE" id="PS50026">
    <property type="entry name" value="EGF_3"/>
    <property type="match status" value="1"/>
</dbReference>
<keyword evidence="3" id="KW-0732">Signal</keyword>
<evidence type="ECO:0000256" key="1">
    <source>
        <dbReference type="PROSITE-ProRule" id="PRU00076"/>
    </source>
</evidence>
<evidence type="ECO:0000313" key="6">
    <source>
        <dbReference type="Proteomes" id="UP000298663"/>
    </source>
</evidence>
<comment type="caution">
    <text evidence="5">The sequence shown here is derived from an EMBL/GenBank/DDBJ whole genome shotgun (WGS) entry which is preliminary data.</text>
</comment>
<evidence type="ECO:0000256" key="3">
    <source>
        <dbReference type="SAM" id="SignalP"/>
    </source>
</evidence>
<feature type="signal peptide" evidence="3">
    <location>
        <begin position="1"/>
        <end position="26"/>
    </location>
</feature>
<dbReference type="SUPFAM" id="SSF57196">
    <property type="entry name" value="EGF/Laminin"/>
    <property type="match status" value="1"/>
</dbReference>
<feature type="compositionally biased region" description="Acidic residues" evidence="2">
    <location>
        <begin position="124"/>
        <end position="144"/>
    </location>
</feature>
<dbReference type="OrthoDB" id="5870055at2759"/>
<organism evidence="5 6">
    <name type="scientific">Steinernema carpocapsae</name>
    <name type="common">Entomopathogenic nematode</name>
    <dbReference type="NCBI Taxonomy" id="34508"/>
    <lineage>
        <taxon>Eukaryota</taxon>
        <taxon>Metazoa</taxon>
        <taxon>Ecdysozoa</taxon>
        <taxon>Nematoda</taxon>
        <taxon>Chromadorea</taxon>
        <taxon>Rhabditida</taxon>
        <taxon>Tylenchina</taxon>
        <taxon>Panagrolaimomorpha</taxon>
        <taxon>Strongyloidoidea</taxon>
        <taxon>Steinernematidae</taxon>
        <taxon>Steinernema</taxon>
    </lineage>
</organism>
<reference evidence="5 6" key="2">
    <citation type="journal article" date="2019" name="G3 (Bethesda)">
        <title>Hybrid Assembly of the Genome of the Entomopathogenic Nematode Steinernema carpocapsae Identifies the X-Chromosome.</title>
        <authorList>
            <person name="Serra L."/>
            <person name="Macchietto M."/>
            <person name="Macias-Munoz A."/>
            <person name="McGill C.J."/>
            <person name="Rodriguez I.M."/>
            <person name="Rodriguez B."/>
            <person name="Murad R."/>
            <person name="Mortazavi A."/>
        </authorList>
    </citation>
    <scope>NUCLEOTIDE SEQUENCE [LARGE SCALE GENOMIC DNA]</scope>
    <source>
        <strain evidence="5 6">ALL</strain>
    </source>
</reference>
<dbReference type="AlphaFoldDB" id="A0A4V6A280"/>
<dbReference type="Proteomes" id="UP000298663">
    <property type="component" value="Unassembled WGS sequence"/>
</dbReference>
<sequence>MTLLNSPIKIALIAILFVAYADQSTAESWAFLNPQSNCKIRCENGGVCAFQIQNPDVHKCICFVGMYFGDRCQHRTDEPTLTTTPEVVEYTTISTLAPSQAQVREEEDYTSEWKDFNNQILPDESLEEHWTEEDESAEGEDLGEEDRVAEQEYRYGQAVSNGDAEYKEYYHHPRQVQETQHAQTSYEFEAATVSTTTERWASANEPAESQEYVNDDGSEEEGWMMVKRRKTPLNSAPCMSQISLVVAVFIIFNH</sequence>